<protein>
    <submittedName>
        <fullName evidence="7">Serine/threonine protein kinase</fullName>
    </submittedName>
</protein>
<evidence type="ECO:0000256" key="3">
    <source>
        <dbReference type="ARBA" id="ARBA00022777"/>
    </source>
</evidence>
<evidence type="ECO:0000256" key="4">
    <source>
        <dbReference type="ARBA" id="ARBA00022840"/>
    </source>
</evidence>
<dbReference type="Gene3D" id="3.30.200.20">
    <property type="entry name" value="Phosphorylase Kinase, domain 1"/>
    <property type="match status" value="1"/>
</dbReference>
<keyword evidence="1" id="KW-0808">Transferase</keyword>
<evidence type="ECO:0000256" key="1">
    <source>
        <dbReference type="ARBA" id="ARBA00022679"/>
    </source>
</evidence>
<dbReference type="InterPro" id="IPR000719">
    <property type="entry name" value="Prot_kinase_dom"/>
</dbReference>
<dbReference type="PROSITE" id="PS50011">
    <property type="entry name" value="PROTEIN_KINASE_DOM"/>
    <property type="match status" value="1"/>
</dbReference>
<reference evidence="7 8" key="1">
    <citation type="submission" date="2022-06" db="EMBL/GenBank/DDBJ databases">
        <title>New Species of the Genus Actinoplanes, ActinopZanes ferrugineus.</title>
        <authorList>
            <person name="Ding P."/>
        </authorList>
    </citation>
    <scope>NUCLEOTIDE SEQUENCE [LARGE SCALE GENOMIC DNA]</scope>
    <source>
        <strain evidence="7 8">TRM88003</strain>
    </source>
</reference>
<dbReference type="Gene3D" id="1.10.510.10">
    <property type="entry name" value="Transferase(Phosphotransferase) domain 1"/>
    <property type="match status" value="1"/>
</dbReference>
<evidence type="ECO:0000256" key="2">
    <source>
        <dbReference type="ARBA" id="ARBA00022741"/>
    </source>
</evidence>
<keyword evidence="7" id="KW-0723">Serine/threonine-protein kinase</keyword>
<feature type="binding site" evidence="5">
    <location>
        <position position="47"/>
    </location>
    <ligand>
        <name>ATP</name>
        <dbReference type="ChEBI" id="CHEBI:30616"/>
    </ligand>
</feature>
<sequence>MSERDGRLRPDDPSYVGTYQLIGRLGAGGMGVVYEARARDGRRVAVKVIHAQHAGDSGFRSRFRSEVARARQVPPFCTAEVLEADPDAAQPYLVVEFVDGPSLADEVTRHGPLSASNLHALAIGVATALAAIHDAGVIHRDLKPHNVLLAPGSPKVIDFGIARALEPTTQHTRTGEVVGTINYMAPERFGAVADAVTPATDVFAWGCVIAYAAQGQAPFDADSAVGVFGRIMSGEPTLDGLTGSLRDLVQQALSASPQHRPTARELVQALIGPDSERTLFAQQPEIRTAVAGMLKTRRAPRPRRKAVVAAVVTLALAAGTGIALRQGNTDDQSKSVKEAAMVLPNGTLAISNPLVTDGEWKPSSVQNGRTYCRFSNDGLGIQNQDPGIWRCSAPDVEVKGVFAVEVTGRLDRAGSCLGIWFASTPAMRYRLDACPGVWQLHAEEEASGDSVVLQDWAVTGTGPEMHPQLVIENDVVRVGNNGIRLGEQKLGEPDLTGGRFDLGVVSAPDARKGPFGVTFTDIEVRVAN</sequence>
<keyword evidence="2 5" id="KW-0547">Nucleotide-binding</keyword>
<dbReference type="SMART" id="SM00220">
    <property type="entry name" value="S_TKc"/>
    <property type="match status" value="1"/>
</dbReference>
<dbReference type="Pfam" id="PF00069">
    <property type="entry name" value="Pkinase"/>
    <property type="match status" value="1"/>
</dbReference>
<name>A0ABT1DND7_9ACTN</name>
<dbReference type="EMBL" id="JAMYJR010000013">
    <property type="protein sequence ID" value="MCO8271596.1"/>
    <property type="molecule type" value="Genomic_DNA"/>
</dbReference>
<dbReference type="InterPro" id="IPR011009">
    <property type="entry name" value="Kinase-like_dom_sf"/>
</dbReference>
<dbReference type="RefSeq" id="WP_253237720.1">
    <property type="nucleotide sequence ID" value="NZ_JAMYJR010000013.1"/>
</dbReference>
<dbReference type="CDD" id="cd14014">
    <property type="entry name" value="STKc_PknB_like"/>
    <property type="match status" value="1"/>
</dbReference>
<dbReference type="InterPro" id="IPR008271">
    <property type="entry name" value="Ser/Thr_kinase_AS"/>
</dbReference>
<gene>
    <name evidence="7" type="ORF">M1L60_13440</name>
</gene>
<evidence type="ECO:0000256" key="5">
    <source>
        <dbReference type="PROSITE-ProRule" id="PRU10141"/>
    </source>
</evidence>
<dbReference type="Proteomes" id="UP001523369">
    <property type="component" value="Unassembled WGS sequence"/>
</dbReference>
<dbReference type="SUPFAM" id="SSF56112">
    <property type="entry name" value="Protein kinase-like (PK-like)"/>
    <property type="match status" value="1"/>
</dbReference>
<keyword evidence="3 7" id="KW-0418">Kinase</keyword>
<dbReference type="GO" id="GO:0004674">
    <property type="term" value="F:protein serine/threonine kinase activity"/>
    <property type="evidence" value="ECO:0007669"/>
    <property type="project" value="UniProtKB-KW"/>
</dbReference>
<evidence type="ECO:0000313" key="7">
    <source>
        <dbReference type="EMBL" id="MCO8271596.1"/>
    </source>
</evidence>
<proteinExistence type="predicted"/>
<dbReference type="PANTHER" id="PTHR43289">
    <property type="entry name" value="MITOGEN-ACTIVATED PROTEIN KINASE KINASE KINASE 20-RELATED"/>
    <property type="match status" value="1"/>
</dbReference>
<dbReference type="PROSITE" id="PS00107">
    <property type="entry name" value="PROTEIN_KINASE_ATP"/>
    <property type="match status" value="1"/>
</dbReference>
<dbReference type="PANTHER" id="PTHR43289:SF34">
    <property type="entry name" value="SERINE_THREONINE-PROTEIN KINASE YBDM-RELATED"/>
    <property type="match status" value="1"/>
</dbReference>
<accession>A0ABT1DND7</accession>
<evidence type="ECO:0000313" key="8">
    <source>
        <dbReference type="Proteomes" id="UP001523369"/>
    </source>
</evidence>
<comment type="caution">
    <text evidence="7">The sequence shown here is derived from an EMBL/GenBank/DDBJ whole genome shotgun (WGS) entry which is preliminary data.</text>
</comment>
<feature type="domain" description="Protein kinase" evidence="6">
    <location>
        <begin position="19"/>
        <end position="280"/>
    </location>
</feature>
<keyword evidence="4 5" id="KW-0067">ATP-binding</keyword>
<dbReference type="InterPro" id="IPR017441">
    <property type="entry name" value="Protein_kinase_ATP_BS"/>
</dbReference>
<keyword evidence="8" id="KW-1185">Reference proteome</keyword>
<dbReference type="PROSITE" id="PS00108">
    <property type="entry name" value="PROTEIN_KINASE_ST"/>
    <property type="match status" value="1"/>
</dbReference>
<organism evidence="7 8">
    <name type="scientific">Paractinoplanes aksuensis</name>
    <dbReference type="NCBI Taxonomy" id="2939490"/>
    <lineage>
        <taxon>Bacteria</taxon>
        <taxon>Bacillati</taxon>
        <taxon>Actinomycetota</taxon>
        <taxon>Actinomycetes</taxon>
        <taxon>Micromonosporales</taxon>
        <taxon>Micromonosporaceae</taxon>
        <taxon>Paractinoplanes</taxon>
    </lineage>
</organism>
<evidence type="ECO:0000259" key="6">
    <source>
        <dbReference type="PROSITE" id="PS50011"/>
    </source>
</evidence>